<dbReference type="EMBL" id="RAQH01000011">
    <property type="protein sequence ID" value="RKE79651.1"/>
    <property type="molecule type" value="Genomic_DNA"/>
</dbReference>
<evidence type="ECO:0000313" key="4">
    <source>
        <dbReference type="Proteomes" id="UP000658202"/>
    </source>
</evidence>
<reference evidence="1" key="1">
    <citation type="journal article" date="2014" name="Int. J. Syst. Evol. Microbiol.">
        <title>Complete genome of a new Firmicutes species belonging to the dominant human colonic microbiota ('Ruminococcus bicirculans') reveals two chromosomes and a selective capacity to utilize plant glucans.</title>
        <authorList>
            <consortium name="NISC Comparative Sequencing Program"/>
            <person name="Wegmann U."/>
            <person name="Louis P."/>
            <person name="Goesmann A."/>
            <person name="Henrissat B."/>
            <person name="Duncan S.H."/>
            <person name="Flint H.J."/>
        </authorList>
    </citation>
    <scope>NUCLEOTIDE SEQUENCE</scope>
    <source>
        <strain evidence="1">CCM 8490</strain>
    </source>
</reference>
<accession>A0A420CMM7</accession>
<protein>
    <submittedName>
        <fullName evidence="2">Uncharacterized protein</fullName>
    </submittedName>
</protein>
<dbReference type="Proteomes" id="UP000285906">
    <property type="component" value="Unassembled WGS sequence"/>
</dbReference>
<keyword evidence="4" id="KW-1185">Reference proteome</keyword>
<reference evidence="2 3" key="2">
    <citation type="submission" date="2018-09" db="EMBL/GenBank/DDBJ databases">
        <title>Genomic Encyclopedia of Archaeal and Bacterial Type Strains, Phase II (KMG-II): from individual species to whole genera.</title>
        <authorList>
            <person name="Goeker M."/>
        </authorList>
    </citation>
    <scope>NUCLEOTIDE SEQUENCE [LARGE SCALE GENOMIC DNA]</scope>
    <source>
        <strain evidence="2 3">DSM 27620</strain>
    </source>
</reference>
<dbReference type="OrthoDB" id="1210671at2"/>
<dbReference type="AlphaFoldDB" id="A0A420CMM7"/>
<dbReference type="SUPFAM" id="SSF55486">
    <property type="entry name" value="Metalloproteases ('zincins'), catalytic domain"/>
    <property type="match status" value="1"/>
</dbReference>
<gene>
    <name evidence="2" type="ORF">BXY58_3310</name>
    <name evidence="1" type="ORF">GCM10007332_32770</name>
</gene>
<reference evidence="1" key="4">
    <citation type="submission" date="2024-05" db="EMBL/GenBank/DDBJ databases">
        <authorList>
            <person name="Sun Q."/>
            <person name="Sedlacek I."/>
        </authorList>
    </citation>
    <scope>NUCLEOTIDE SEQUENCE</scope>
    <source>
        <strain evidence="1">CCM 8490</strain>
    </source>
</reference>
<dbReference type="Proteomes" id="UP000658202">
    <property type="component" value="Unassembled WGS sequence"/>
</dbReference>
<dbReference type="RefSeq" id="WP_120214837.1">
    <property type="nucleotide sequence ID" value="NZ_BMCW01000011.1"/>
</dbReference>
<reference evidence="4" key="3">
    <citation type="journal article" date="2019" name="Int. J. Syst. Evol. Microbiol.">
        <title>The Global Catalogue of Microorganisms (GCM) 10K type strain sequencing project: providing services to taxonomists for standard genome sequencing and annotation.</title>
        <authorList>
            <consortium name="The Broad Institute Genomics Platform"/>
            <consortium name="The Broad Institute Genome Sequencing Center for Infectious Disease"/>
            <person name="Wu L."/>
            <person name="Ma J."/>
        </authorList>
    </citation>
    <scope>NUCLEOTIDE SEQUENCE [LARGE SCALE GENOMIC DNA]</scope>
    <source>
        <strain evidence="4">CCM 8490</strain>
    </source>
</reference>
<proteinExistence type="predicted"/>
<organism evidence="2 3">
    <name type="scientific">Epilithonimonas arachidiradicis</name>
    <dbReference type="NCBI Taxonomy" id="1617282"/>
    <lineage>
        <taxon>Bacteria</taxon>
        <taxon>Pseudomonadati</taxon>
        <taxon>Bacteroidota</taxon>
        <taxon>Flavobacteriia</taxon>
        <taxon>Flavobacteriales</taxon>
        <taxon>Weeksellaceae</taxon>
        <taxon>Chryseobacterium group</taxon>
        <taxon>Epilithonimonas</taxon>
    </lineage>
</organism>
<sequence>MSNFFDFNFNIVDNSSNINSPANGSSYGYTGSGAIAKKPFSHFFTEPDLIDNQTADMAFGPQGNTDVEKQKKFLLTNIFKAKENTKPKAYAVTKGILFIVPQKGNANLVNVFLKPITPVDIGLKVKYYVYRSIKAENIIDSGDFKKIIGKNDEKTLGFIKKIWDEFQEFHQLNDTDPNLIIYSEKLGISQEETSNYSSFFTKDKFSLPIINRGDHIGNFNTEFGFEIVVDEGDFAQDKNDTGFEFEDDFFTAKKCILNIDSDNGEYEYGDRPFVLPIQNEQPKRMSINIFRESVYKFLDPVAYYGSHITANSATNKGTIFIKESESYSDPKIIYEKIIIKFFNSKKTYLYIKNCNNRSYNFYKKALKPLKINGKEENFNYSEWPIKCLEKEFIYRISFENISTINCAVFCNIGIPNSSNGNGLYGAKELLIDSKDPTSKSTILFTIPNSANIPFSSIIYLSYTDETNVLNKLFGNINLKTIFEKEDFKGGTGSFVNHLRPILIKEGDNIGFYQTKLVLDGEYISSTDPENTTPTLEQLSTNLRTYILFPQITTLGNDSFKLSAGYYNTPKDAEDYCKNIYGEGEIWRGIIKDSVDVNSLLYRRKDNDEGMPIYQLGITQKDYRALIDDVYRKDNNATNLFFHFENYQVSGNSSFIIYDVKIQFDTENGASDFSDETLSLYTVDNYFFFTIDYSTHFITKEYFKEFAEIAVDFLPINLSTTNNGYECGFDYIGFEGRENYNEVIGKYYNKSSGKLENLDVSKATDYEFRKKINDYLMLLSRNYNHKPTLWRTNPPFHTDSFITLYPLKETTIRLNFTKIRNPTKLFIRYNRKYISINNSDSSEIDEFADYEIPSSNYLTSLNPNFTIKVKSFQPTSFDIPIEIYSIEDSKTLLAGKCWILKNSETYILKTILVNVQTNVSGIIKNGLPTSDIILTKKILNNFLNQAYLKVEDDYIKTISLDLTNDSDFKVVGGTLGKYINSYIDDAGTKKYTIKDSNDVFEYCITKIKDQITNVNDYLVLFFFDEEGGNSGTTAGIADSIGGLKGARVYSNGLKRNTIAHEALHSIALYHSFDNDGDYTYRISWLSSGIIAIPSPYPTDNLMDYFQFKPTDNDKLRKLIWKWQIKKILKIDYGNSKLIKEK</sequence>
<evidence type="ECO:0000313" key="3">
    <source>
        <dbReference type="Proteomes" id="UP000285906"/>
    </source>
</evidence>
<name>A0A420CMM7_9FLAO</name>
<dbReference type="EMBL" id="BMCW01000011">
    <property type="protein sequence ID" value="GGG67368.1"/>
    <property type="molecule type" value="Genomic_DNA"/>
</dbReference>
<evidence type="ECO:0000313" key="1">
    <source>
        <dbReference type="EMBL" id="GGG67368.1"/>
    </source>
</evidence>
<evidence type="ECO:0000313" key="2">
    <source>
        <dbReference type="EMBL" id="RKE79651.1"/>
    </source>
</evidence>
<comment type="caution">
    <text evidence="2">The sequence shown here is derived from an EMBL/GenBank/DDBJ whole genome shotgun (WGS) entry which is preliminary data.</text>
</comment>